<evidence type="ECO:0000256" key="2">
    <source>
        <dbReference type="ARBA" id="ARBA00004496"/>
    </source>
</evidence>
<feature type="site" description="Important for substrate specificity" evidence="9">
    <location>
        <position position="39"/>
    </location>
</feature>
<evidence type="ECO:0000256" key="8">
    <source>
        <dbReference type="ARBA" id="ARBA00060749"/>
    </source>
</evidence>
<comment type="function">
    <text evidence="7">Nucleoside triphosphate pyrophosphatase that hydrolyzes 7-methyl-GTP (m(7)GTP). May have a dual role in cell division arrest and in preventing the incorporation of modified nucleotides into cellular nucleic acids.</text>
</comment>
<comment type="catalytic activity">
    <reaction evidence="9">
        <text>dTTP + H2O = dTMP + diphosphate + H(+)</text>
        <dbReference type="Rhea" id="RHEA:28534"/>
        <dbReference type="ChEBI" id="CHEBI:15377"/>
        <dbReference type="ChEBI" id="CHEBI:15378"/>
        <dbReference type="ChEBI" id="CHEBI:33019"/>
        <dbReference type="ChEBI" id="CHEBI:37568"/>
        <dbReference type="ChEBI" id="CHEBI:63528"/>
        <dbReference type="EC" id="3.6.1.9"/>
    </reaction>
</comment>
<dbReference type="GO" id="GO:0047429">
    <property type="term" value="F:nucleoside triphosphate diphosphatase activity"/>
    <property type="evidence" value="ECO:0007669"/>
    <property type="project" value="UniProtKB-EC"/>
</dbReference>
<comment type="function">
    <text evidence="9">Nucleoside triphosphate pyrophosphatase that hydrolyzes dTTP and UTP. May have a dual role in cell division arrest and in preventing the incorporation of modified nucleotides into cellular nucleic acids.</text>
</comment>
<dbReference type="EMBL" id="JAIOIV010000060">
    <property type="protein sequence ID" value="MBZ0156024.1"/>
    <property type="molecule type" value="Genomic_DNA"/>
</dbReference>
<evidence type="ECO:0000256" key="5">
    <source>
        <dbReference type="ARBA" id="ARBA00023080"/>
    </source>
</evidence>
<evidence type="ECO:0000256" key="3">
    <source>
        <dbReference type="ARBA" id="ARBA00022490"/>
    </source>
</evidence>
<dbReference type="EC" id="3.6.1.9" evidence="9"/>
<comment type="catalytic activity">
    <reaction evidence="9">
        <text>UTP + H2O = UMP + diphosphate + H(+)</text>
        <dbReference type="Rhea" id="RHEA:29395"/>
        <dbReference type="ChEBI" id="CHEBI:15377"/>
        <dbReference type="ChEBI" id="CHEBI:15378"/>
        <dbReference type="ChEBI" id="CHEBI:33019"/>
        <dbReference type="ChEBI" id="CHEBI:46398"/>
        <dbReference type="ChEBI" id="CHEBI:57865"/>
        <dbReference type="EC" id="3.6.1.9"/>
    </reaction>
</comment>
<evidence type="ECO:0000313" key="11">
    <source>
        <dbReference type="EMBL" id="MBZ0156024.1"/>
    </source>
</evidence>
<name>A0A953JC37_9BACT</name>
<dbReference type="FunFam" id="3.90.950.10:FF:000005">
    <property type="entry name" value="7-methyl-GTP pyrophosphatase"/>
    <property type="match status" value="1"/>
</dbReference>
<evidence type="ECO:0000313" key="12">
    <source>
        <dbReference type="Proteomes" id="UP000705867"/>
    </source>
</evidence>
<sequence length="218" mass="23812">MHRRKADARKGKEGGERPRVARGKGLSSKRIVLASASPRRKEILERAGLCFTVDAGDYEEDMGLRMPPYRLARHLSAEKAKAVAHRYRDALIIAADTFIVFRNRLLGKPLTAEAAREMLSALSGKTHSVITGFTLLDTASQKRISGSVETKVSFKRLTGEEIDAYIASKEPLDKAGAYAIQGLGAVLVKKIEGDYFNVMGLPLSAVADALKKFGVRIL</sequence>
<dbReference type="PANTHER" id="PTHR43213:SF5">
    <property type="entry name" value="BIFUNCTIONAL DTTP_UTP PYROPHOSPHATASE_METHYLTRANSFERASE PROTEIN-RELATED"/>
    <property type="match status" value="1"/>
</dbReference>
<protein>
    <recommendedName>
        <fullName evidence="9">dTTP/UTP pyrophosphatase</fullName>
        <shortName evidence="9">dTTPase/UTPase</shortName>
        <ecNumber evidence="9">3.6.1.9</ecNumber>
    </recommendedName>
    <alternativeName>
        <fullName evidence="9">Nucleoside triphosphate pyrophosphatase</fullName>
    </alternativeName>
    <alternativeName>
        <fullName evidence="9">Nucleotide pyrophosphatase</fullName>
        <shortName evidence="9">Nucleotide PPase</shortName>
    </alternativeName>
</protein>
<dbReference type="InterPro" id="IPR003697">
    <property type="entry name" value="Maf-like"/>
</dbReference>
<dbReference type="NCBIfam" id="TIGR00172">
    <property type="entry name" value="maf"/>
    <property type="match status" value="1"/>
</dbReference>
<dbReference type="HAMAP" id="MF_00528">
    <property type="entry name" value="Maf"/>
    <property type="match status" value="1"/>
</dbReference>
<proteinExistence type="inferred from homology"/>
<gene>
    <name evidence="11" type="ORF">K8I29_07380</name>
</gene>
<feature type="active site" description="Proton acceptor" evidence="9">
    <location>
        <position position="96"/>
    </location>
</feature>
<evidence type="ECO:0000256" key="6">
    <source>
        <dbReference type="ARBA" id="ARBA00050213"/>
    </source>
</evidence>
<keyword evidence="5 9" id="KW-0546">Nucleotide metabolism</keyword>
<dbReference type="AlphaFoldDB" id="A0A953JC37"/>
<dbReference type="CDD" id="cd00555">
    <property type="entry name" value="Maf"/>
    <property type="match status" value="1"/>
</dbReference>
<dbReference type="SUPFAM" id="SSF52972">
    <property type="entry name" value="ITPase-like"/>
    <property type="match status" value="1"/>
</dbReference>
<evidence type="ECO:0000256" key="4">
    <source>
        <dbReference type="ARBA" id="ARBA00022801"/>
    </source>
</evidence>
<dbReference type="InterPro" id="IPR029001">
    <property type="entry name" value="ITPase-like_fam"/>
</dbReference>
<dbReference type="Gene3D" id="3.90.950.10">
    <property type="match status" value="1"/>
</dbReference>
<comment type="caution">
    <text evidence="11">The sequence shown here is derived from an EMBL/GenBank/DDBJ whole genome shotgun (WGS) entry which is preliminary data.</text>
</comment>
<evidence type="ECO:0000256" key="7">
    <source>
        <dbReference type="ARBA" id="ARBA00053369"/>
    </source>
</evidence>
<reference evidence="11" key="2">
    <citation type="submission" date="2021-08" db="EMBL/GenBank/DDBJ databases">
        <authorList>
            <person name="Dalcin Martins P."/>
        </authorList>
    </citation>
    <scope>NUCLEOTIDE SEQUENCE</scope>
    <source>
        <strain evidence="11">MAG_39</strain>
    </source>
</reference>
<dbReference type="GO" id="GO:0005737">
    <property type="term" value="C:cytoplasm"/>
    <property type="evidence" value="ECO:0007669"/>
    <property type="project" value="UniProtKB-SubCell"/>
</dbReference>
<comment type="catalytic activity">
    <reaction evidence="6">
        <text>N(7)-methyl-GTP + H2O = N(7)-methyl-GMP + diphosphate + H(+)</text>
        <dbReference type="Rhea" id="RHEA:58744"/>
        <dbReference type="ChEBI" id="CHEBI:15377"/>
        <dbReference type="ChEBI" id="CHEBI:15378"/>
        <dbReference type="ChEBI" id="CHEBI:33019"/>
        <dbReference type="ChEBI" id="CHEBI:58285"/>
        <dbReference type="ChEBI" id="CHEBI:87133"/>
    </reaction>
</comment>
<dbReference type="GO" id="GO:0009117">
    <property type="term" value="P:nucleotide metabolic process"/>
    <property type="evidence" value="ECO:0007669"/>
    <property type="project" value="UniProtKB-KW"/>
</dbReference>
<reference evidence="11" key="1">
    <citation type="journal article" date="2021" name="bioRxiv">
        <title>Unraveling nitrogen, sulfur and carbon metabolic pathways and microbial community transcriptional responses to substrate deprivation and toxicity stresses in a bioreactor mimicking anoxic brackish coastal sediment conditions.</title>
        <authorList>
            <person name="Martins P.D."/>
            <person name="Echeveste M.J."/>
            <person name="Arshad A."/>
            <person name="Kurth J."/>
            <person name="Ouboter H."/>
            <person name="Jetten M.S.M."/>
            <person name="Welte C.U."/>
        </authorList>
    </citation>
    <scope>NUCLEOTIDE SEQUENCE</scope>
    <source>
        <strain evidence="11">MAG_39</strain>
    </source>
</reference>
<organism evidence="11 12">
    <name type="scientific">Candidatus Nitrobium versatile</name>
    <dbReference type="NCBI Taxonomy" id="2884831"/>
    <lineage>
        <taxon>Bacteria</taxon>
        <taxon>Pseudomonadati</taxon>
        <taxon>Nitrospirota</taxon>
        <taxon>Nitrospiria</taxon>
        <taxon>Nitrospirales</taxon>
        <taxon>Nitrospiraceae</taxon>
        <taxon>Candidatus Nitrobium</taxon>
    </lineage>
</organism>
<evidence type="ECO:0000256" key="1">
    <source>
        <dbReference type="ARBA" id="ARBA00001968"/>
    </source>
</evidence>
<dbReference type="Proteomes" id="UP000705867">
    <property type="component" value="Unassembled WGS sequence"/>
</dbReference>
<feature type="site" description="Important for substrate specificity" evidence="9">
    <location>
        <position position="181"/>
    </location>
</feature>
<keyword evidence="3 9" id="KW-0963">Cytoplasm</keyword>
<comment type="similarity">
    <text evidence="8">Belongs to the Maf family. YceF subfamily.</text>
</comment>
<dbReference type="PANTHER" id="PTHR43213">
    <property type="entry name" value="BIFUNCTIONAL DTTP/UTP PYROPHOSPHATASE/METHYLTRANSFERASE PROTEIN-RELATED"/>
    <property type="match status" value="1"/>
</dbReference>
<evidence type="ECO:0000256" key="9">
    <source>
        <dbReference type="HAMAP-Rule" id="MF_00528"/>
    </source>
</evidence>
<feature type="region of interest" description="Disordered" evidence="10">
    <location>
        <begin position="1"/>
        <end position="25"/>
    </location>
</feature>
<comment type="similarity">
    <text evidence="9">Belongs to the Maf family. YhdE subfamily.</text>
</comment>
<feature type="compositionally biased region" description="Basic and acidic residues" evidence="10">
    <location>
        <begin position="8"/>
        <end position="19"/>
    </location>
</feature>
<comment type="caution">
    <text evidence="9">Lacks conserved residue(s) required for the propagation of feature annotation.</text>
</comment>
<feature type="site" description="Important for substrate specificity" evidence="9">
    <location>
        <position position="97"/>
    </location>
</feature>
<comment type="cofactor">
    <cofactor evidence="1 9">
        <name>a divalent metal cation</name>
        <dbReference type="ChEBI" id="CHEBI:60240"/>
    </cofactor>
</comment>
<dbReference type="Pfam" id="PF02545">
    <property type="entry name" value="Maf"/>
    <property type="match status" value="1"/>
</dbReference>
<evidence type="ECO:0000256" key="10">
    <source>
        <dbReference type="SAM" id="MobiDB-lite"/>
    </source>
</evidence>
<accession>A0A953JC37</accession>
<dbReference type="PIRSF" id="PIRSF006305">
    <property type="entry name" value="Maf"/>
    <property type="match status" value="1"/>
</dbReference>
<comment type="subcellular location">
    <subcellularLocation>
        <location evidence="2 9">Cytoplasm</location>
    </subcellularLocation>
</comment>
<keyword evidence="4 9" id="KW-0378">Hydrolase</keyword>